<reference evidence="2" key="1">
    <citation type="journal article" date="2019" name="Int. J. Syst. Evol. Microbiol.">
        <title>The Global Catalogue of Microorganisms (GCM) 10K type strain sequencing project: providing services to taxonomists for standard genome sequencing and annotation.</title>
        <authorList>
            <consortium name="The Broad Institute Genomics Platform"/>
            <consortium name="The Broad Institute Genome Sequencing Center for Infectious Disease"/>
            <person name="Wu L."/>
            <person name="Ma J."/>
        </authorList>
    </citation>
    <scope>NUCLEOTIDE SEQUENCE [LARGE SCALE GENOMIC DNA]</scope>
    <source>
        <strain evidence="2">JCM 9092</strain>
    </source>
</reference>
<organism evidence="1 2">
    <name type="scientific">Streptomyces rectiviolaceus</name>
    <dbReference type="NCBI Taxonomy" id="332591"/>
    <lineage>
        <taxon>Bacteria</taxon>
        <taxon>Bacillati</taxon>
        <taxon>Actinomycetota</taxon>
        <taxon>Actinomycetes</taxon>
        <taxon>Kitasatosporales</taxon>
        <taxon>Streptomycetaceae</taxon>
        <taxon>Streptomyces</taxon>
    </lineage>
</organism>
<dbReference type="RefSeq" id="WP_344522260.1">
    <property type="nucleotide sequence ID" value="NZ_BAAAUG010000069.1"/>
</dbReference>
<dbReference type="EMBL" id="BAAAUG010000069">
    <property type="protein sequence ID" value="GAA3112893.1"/>
    <property type="molecule type" value="Genomic_DNA"/>
</dbReference>
<name>A0ABP6MGM4_9ACTN</name>
<evidence type="ECO:0000313" key="1">
    <source>
        <dbReference type="EMBL" id="GAA3112893.1"/>
    </source>
</evidence>
<proteinExistence type="predicted"/>
<dbReference type="Proteomes" id="UP001501637">
    <property type="component" value="Unassembled WGS sequence"/>
</dbReference>
<protein>
    <submittedName>
        <fullName evidence="1">Uncharacterized protein</fullName>
    </submittedName>
</protein>
<evidence type="ECO:0000313" key="2">
    <source>
        <dbReference type="Proteomes" id="UP001501637"/>
    </source>
</evidence>
<accession>A0ABP6MGM4</accession>
<sequence length="100" mass="10813">MSTSSFQMSSFTPVDGEIVNQSSTSVSFSFSSAYVTHIGVDIWSEDDQGATYADRQETDTNGTDDVGLSFSVPAAVDLHYKITISGDPGSNNIVHVRIEW</sequence>
<keyword evidence="2" id="KW-1185">Reference proteome</keyword>
<gene>
    <name evidence="1" type="ORF">GCM10010449_38940</name>
</gene>
<comment type="caution">
    <text evidence="1">The sequence shown here is derived from an EMBL/GenBank/DDBJ whole genome shotgun (WGS) entry which is preliminary data.</text>
</comment>